<reference evidence="1" key="1">
    <citation type="journal article" date="2021" name="PeerJ">
        <title>Extensive microbial diversity within the chicken gut microbiome revealed by metagenomics and culture.</title>
        <authorList>
            <person name="Gilroy R."/>
            <person name="Ravi A."/>
            <person name="Getino M."/>
            <person name="Pursley I."/>
            <person name="Horton D.L."/>
            <person name="Alikhan N.F."/>
            <person name="Baker D."/>
            <person name="Gharbi K."/>
            <person name="Hall N."/>
            <person name="Watson M."/>
            <person name="Adriaenssens E.M."/>
            <person name="Foster-Nyarko E."/>
            <person name="Jarju S."/>
            <person name="Secka A."/>
            <person name="Antonio M."/>
            <person name="Oren A."/>
            <person name="Chaudhuri R.R."/>
            <person name="La Ragione R."/>
            <person name="Hildebrand F."/>
            <person name="Pallen M.J."/>
        </authorList>
    </citation>
    <scope>NUCLEOTIDE SEQUENCE</scope>
    <source>
        <strain evidence="1">CHK198-12963</strain>
    </source>
</reference>
<accession>A0A9D2PUT9</accession>
<proteinExistence type="predicted"/>
<comment type="caution">
    <text evidence="1">The sequence shown here is derived from an EMBL/GenBank/DDBJ whole genome shotgun (WGS) entry which is preliminary data.</text>
</comment>
<sequence>MSDFKKTEETGDWELSEDFYNGGTDRDLKLEDFLEEGEMESDGDFLSDSDERLQQTVRDLEAVLALSAKSHPISEIAASLGLEPSYVEIILQCSQGAREDDIIAMAHLVLMSL</sequence>
<dbReference type="Proteomes" id="UP000823863">
    <property type="component" value="Unassembled WGS sequence"/>
</dbReference>
<dbReference type="AlphaFoldDB" id="A0A9D2PUT9"/>
<gene>
    <name evidence="1" type="ORF">H9931_07965</name>
</gene>
<dbReference type="EMBL" id="DWWB01000043">
    <property type="protein sequence ID" value="HJC66638.1"/>
    <property type="molecule type" value="Genomic_DNA"/>
</dbReference>
<protein>
    <submittedName>
        <fullName evidence="1">Uncharacterized protein</fullName>
    </submittedName>
</protein>
<reference evidence="1" key="2">
    <citation type="submission" date="2021-04" db="EMBL/GenBank/DDBJ databases">
        <authorList>
            <person name="Gilroy R."/>
        </authorList>
    </citation>
    <scope>NUCLEOTIDE SEQUENCE</scope>
    <source>
        <strain evidence="1">CHK198-12963</strain>
    </source>
</reference>
<name>A0A9D2PUT9_9FIRM</name>
<evidence type="ECO:0000313" key="1">
    <source>
        <dbReference type="EMBL" id="HJC66638.1"/>
    </source>
</evidence>
<organism evidence="1 2">
    <name type="scientific">Candidatus Enterocloster excrementigallinarum</name>
    <dbReference type="NCBI Taxonomy" id="2838558"/>
    <lineage>
        <taxon>Bacteria</taxon>
        <taxon>Bacillati</taxon>
        <taxon>Bacillota</taxon>
        <taxon>Clostridia</taxon>
        <taxon>Lachnospirales</taxon>
        <taxon>Lachnospiraceae</taxon>
        <taxon>Enterocloster</taxon>
    </lineage>
</organism>
<evidence type="ECO:0000313" key="2">
    <source>
        <dbReference type="Proteomes" id="UP000823863"/>
    </source>
</evidence>